<dbReference type="EMBL" id="KV441394">
    <property type="protein sequence ID" value="OAF59163.1"/>
    <property type="molecule type" value="Genomic_DNA"/>
</dbReference>
<proteinExistence type="inferred from homology"/>
<dbReference type="OrthoDB" id="5994at2759"/>
<gene>
    <name evidence="3" type="ORF">VC83_04260</name>
</gene>
<dbReference type="PANTHER" id="PTHR21349">
    <property type="entry name" value="50S RIBOSOMAL PROTEIN L21"/>
    <property type="match status" value="1"/>
</dbReference>
<evidence type="ECO:0000256" key="1">
    <source>
        <dbReference type="ARBA" id="ARBA00008563"/>
    </source>
</evidence>
<dbReference type="AlphaFoldDB" id="A0A177ADA5"/>
<name>A0A177ADA5_9PEZI</name>
<accession>A0A177ADA5</accession>
<dbReference type="InterPro" id="IPR036164">
    <property type="entry name" value="bL21-like_sf"/>
</dbReference>
<dbReference type="Proteomes" id="UP000077154">
    <property type="component" value="Unassembled WGS sequence"/>
</dbReference>
<sequence length="211" mass="23405">MFTRALRRAVQEVRVPSLTLPPTFLLPSQARYFNSTEQHVEPPTSKAPLASHSPISTEAIASATGIKATQPTVPSTPYAVTESVKELLPLLNAQPSKFITALIHGRPYLLTVGDTVRLPFHMPGVVPGDVLRLNRASAIGSRDYTLKGQPHVDERVFECRAIVMGTEGEPARIKIKKKQRNRRTKTVISKHKFTVLKLSELRVKELGEIEQ</sequence>
<dbReference type="GeneID" id="36287333"/>
<dbReference type="RefSeq" id="XP_024324447.1">
    <property type="nucleotide sequence ID" value="XM_024467895.1"/>
</dbReference>
<organism evidence="3">
    <name type="scientific">Pseudogymnoascus destructans</name>
    <dbReference type="NCBI Taxonomy" id="655981"/>
    <lineage>
        <taxon>Eukaryota</taxon>
        <taxon>Fungi</taxon>
        <taxon>Dikarya</taxon>
        <taxon>Ascomycota</taxon>
        <taxon>Pezizomycotina</taxon>
        <taxon>Leotiomycetes</taxon>
        <taxon>Thelebolales</taxon>
        <taxon>Thelebolaceae</taxon>
        <taxon>Pseudogymnoascus</taxon>
    </lineage>
</organism>
<reference evidence="3" key="1">
    <citation type="submission" date="2016-03" db="EMBL/GenBank/DDBJ databases">
        <title>Updated assembly of Pseudogymnoascus destructans, the fungus causing white-nose syndrome of bats.</title>
        <authorList>
            <person name="Palmer J.M."/>
            <person name="Drees K.P."/>
            <person name="Foster J.T."/>
            <person name="Lindner D.L."/>
        </authorList>
    </citation>
    <scope>NUCLEOTIDE SEQUENCE [LARGE SCALE GENOMIC DNA]</scope>
    <source>
        <strain evidence="3">20631-21</strain>
    </source>
</reference>
<dbReference type="Pfam" id="PF00829">
    <property type="entry name" value="Ribosomal_L21p"/>
    <property type="match status" value="1"/>
</dbReference>
<evidence type="ECO:0000256" key="2">
    <source>
        <dbReference type="ARBA" id="ARBA00044129"/>
    </source>
</evidence>
<protein>
    <recommendedName>
        <fullName evidence="2">Large ribosomal subunit protein bL21m</fullName>
    </recommendedName>
</protein>
<dbReference type="GO" id="GO:0003735">
    <property type="term" value="F:structural constituent of ribosome"/>
    <property type="evidence" value="ECO:0007669"/>
    <property type="project" value="TreeGrafter"/>
</dbReference>
<comment type="similarity">
    <text evidence="1">Belongs to the bacterial ribosomal protein bL21 family.</text>
</comment>
<dbReference type="GO" id="GO:0005762">
    <property type="term" value="C:mitochondrial large ribosomal subunit"/>
    <property type="evidence" value="ECO:0007669"/>
    <property type="project" value="TreeGrafter"/>
</dbReference>
<dbReference type="PANTHER" id="PTHR21349:SF0">
    <property type="entry name" value="LARGE RIBOSOMAL SUBUNIT PROTEIN BL21M"/>
    <property type="match status" value="1"/>
</dbReference>
<dbReference type="eggNOG" id="KOG0453">
    <property type="taxonomic scope" value="Eukaryota"/>
</dbReference>
<dbReference type="SUPFAM" id="SSF141091">
    <property type="entry name" value="L21p-like"/>
    <property type="match status" value="1"/>
</dbReference>
<dbReference type="VEuPathDB" id="FungiDB:GMDG_02232"/>
<evidence type="ECO:0000313" key="3">
    <source>
        <dbReference type="EMBL" id="OAF59163.1"/>
    </source>
</evidence>
<dbReference type="InterPro" id="IPR028909">
    <property type="entry name" value="bL21-like"/>
</dbReference>